<reference evidence="10" key="1">
    <citation type="journal article" date="2019" name="Int. J. Syst. Evol. Microbiol.">
        <title>The Global Catalogue of Microorganisms (GCM) 10K type strain sequencing project: providing services to taxonomists for standard genome sequencing and annotation.</title>
        <authorList>
            <consortium name="The Broad Institute Genomics Platform"/>
            <consortium name="The Broad Institute Genome Sequencing Center for Infectious Disease"/>
            <person name="Wu L."/>
            <person name="Ma J."/>
        </authorList>
    </citation>
    <scope>NUCLEOTIDE SEQUENCE [LARGE SCALE GENOMIC DNA]</scope>
    <source>
        <strain evidence="10">JCM 13518</strain>
    </source>
</reference>
<evidence type="ECO:0000313" key="9">
    <source>
        <dbReference type="EMBL" id="GAA1739503.1"/>
    </source>
</evidence>
<dbReference type="EMBL" id="BAAAME010000004">
    <property type="protein sequence ID" value="GAA1739503.1"/>
    <property type="molecule type" value="Genomic_DNA"/>
</dbReference>
<evidence type="ECO:0000256" key="2">
    <source>
        <dbReference type="ARBA" id="ARBA00022525"/>
    </source>
</evidence>
<protein>
    <submittedName>
        <fullName evidence="9">PHB depolymerase family esterase</fullName>
    </submittedName>
</protein>
<dbReference type="Gene3D" id="3.40.50.1820">
    <property type="entry name" value="alpha/beta hydrolase"/>
    <property type="match status" value="1"/>
</dbReference>
<evidence type="ECO:0000256" key="4">
    <source>
        <dbReference type="ARBA" id="ARBA00022729"/>
    </source>
</evidence>
<dbReference type="PANTHER" id="PTHR38050:SF2">
    <property type="entry name" value="FERULOYL ESTERASE C-RELATED"/>
    <property type="match status" value="1"/>
</dbReference>
<keyword evidence="5" id="KW-0378">Hydrolase</keyword>
<dbReference type="InterPro" id="IPR043595">
    <property type="entry name" value="FaeB/C/D"/>
</dbReference>
<keyword evidence="3" id="KW-0858">Xylan degradation</keyword>
<dbReference type="Proteomes" id="UP001501057">
    <property type="component" value="Unassembled WGS sequence"/>
</dbReference>
<keyword evidence="4" id="KW-0732">Signal</keyword>
<dbReference type="InterPro" id="IPR029058">
    <property type="entry name" value="AB_hydrolase_fold"/>
</dbReference>
<name>A0ABP4VYX2_9ACTN</name>
<evidence type="ECO:0000256" key="3">
    <source>
        <dbReference type="ARBA" id="ARBA00022651"/>
    </source>
</evidence>
<comment type="caution">
    <text evidence="9">The sequence shown here is derived from an EMBL/GenBank/DDBJ whole genome shotgun (WGS) entry which is preliminary data.</text>
</comment>
<keyword evidence="10" id="KW-1185">Reference proteome</keyword>
<accession>A0ABP4VYX2</accession>
<dbReference type="SUPFAM" id="SSF53474">
    <property type="entry name" value="alpha/beta-Hydrolases"/>
    <property type="match status" value="1"/>
</dbReference>
<feature type="region of interest" description="Disordered" evidence="8">
    <location>
        <begin position="8"/>
        <end position="32"/>
    </location>
</feature>
<comment type="subcellular location">
    <subcellularLocation>
        <location evidence="1">Secreted</location>
    </subcellularLocation>
</comment>
<evidence type="ECO:0000313" key="10">
    <source>
        <dbReference type="Proteomes" id="UP001501057"/>
    </source>
</evidence>
<dbReference type="PANTHER" id="PTHR38050">
    <property type="match status" value="1"/>
</dbReference>
<gene>
    <name evidence="9" type="ORF">GCM10009710_19770</name>
</gene>
<evidence type="ECO:0000256" key="8">
    <source>
        <dbReference type="SAM" id="MobiDB-lite"/>
    </source>
</evidence>
<keyword evidence="6" id="KW-0119">Carbohydrate metabolism</keyword>
<evidence type="ECO:0000256" key="6">
    <source>
        <dbReference type="ARBA" id="ARBA00023277"/>
    </source>
</evidence>
<dbReference type="InterPro" id="IPR010126">
    <property type="entry name" value="Esterase_phb"/>
</dbReference>
<sequence>MAVVLTACTSEPDTKDQSEETSAPPSGPCEVAPEDGDVIHSITVGGEERQYRLFAPEGLPTDTRVPVVYLFHGLGQNPEDAVKYTAFDKAADEHGFIVVAPLGGDEGPGWDIASTVNAKGSDLGFVKALTDAVVERHCADPERQYAAGMSNGSALLFAAACSGDFPFAAYGGVAYLTYGPGCDTVPPTSFIYFHGSSDVAVPYTGGATPLGVAEPVTETLSAWVTKDECGDPQDYEEPAADIQHWTWGCADDARIEAFVVLGGGHTWPGATGVGGQGQTTTSIQATVEMVRFFGLADQG</sequence>
<evidence type="ECO:0000256" key="5">
    <source>
        <dbReference type="ARBA" id="ARBA00022801"/>
    </source>
</evidence>
<organism evidence="9 10">
    <name type="scientific">Aeromicrobium alkaliterrae</name>
    <dbReference type="NCBI Taxonomy" id="302168"/>
    <lineage>
        <taxon>Bacteria</taxon>
        <taxon>Bacillati</taxon>
        <taxon>Actinomycetota</taxon>
        <taxon>Actinomycetes</taxon>
        <taxon>Propionibacteriales</taxon>
        <taxon>Nocardioidaceae</taxon>
        <taxon>Aeromicrobium</taxon>
    </lineage>
</organism>
<keyword evidence="7" id="KW-0624">Polysaccharide degradation</keyword>
<evidence type="ECO:0000256" key="7">
    <source>
        <dbReference type="ARBA" id="ARBA00023326"/>
    </source>
</evidence>
<proteinExistence type="predicted"/>
<dbReference type="Pfam" id="PF10503">
    <property type="entry name" value="Esterase_PHB"/>
    <property type="match status" value="1"/>
</dbReference>
<keyword evidence="2" id="KW-0964">Secreted</keyword>
<evidence type="ECO:0000256" key="1">
    <source>
        <dbReference type="ARBA" id="ARBA00004613"/>
    </source>
</evidence>